<sequence>MGESGHRPVEFLPASLNIPPASIRYFVTDTLTRESVPVGGTGLSRLRGKLDWAEERSPDVLDGIEPIESLGLTAKRESTGCFCSSEPIATRSSYVFNKSLNKQIAISDS</sequence>
<protein>
    <submittedName>
        <fullName evidence="1">Uncharacterized protein</fullName>
    </submittedName>
</protein>
<accession>A0AA40FLT6</accession>
<gene>
    <name evidence="1" type="ORF">K0M31_010880</name>
</gene>
<evidence type="ECO:0000313" key="2">
    <source>
        <dbReference type="Proteomes" id="UP001177670"/>
    </source>
</evidence>
<organism evidence="1 2">
    <name type="scientific">Melipona bicolor</name>
    <dbReference type="NCBI Taxonomy" id="60889"/>
    <lineage>
        <taxon>Eukaryota</taxon>
        <taxon>Metazoa</taxon>
        <taxon>Ecdysozoa</taxon>
        <taxon>Arthropoda</taxon>
        <taxon>Hexapoda</taxon>
        <taxon>Insecta</taxon>
        <taxon>Pterygota</taxon>
        <taxon>Neoptera</taxon>
        <taxon>Endopterygota</taxon>
        <taxon>Hymenoptera</taxon>
        <taxon>Apocrita</taxon>
        <taxon>Aculeata</taxon>
        <taxon>Apoidea</taxon>
        <taxon>Anthophila</taxon>
        <taxon>Apidae</taxon>
        <taxon>Melipona</taxon>
    </lineage>
</organism>
<name>A0AA40FLT6_9HYME</name>
<dbReference type="AlphaFoldDB" id="A0AA40FLT6"/>
<comment type="caution">
    <text evidence="1">The sequence shown here is derived from an EMBL/GenBank/DDBJ whole genome shotgun (WGS) entry which is preliminary data.</text>
</comment>
<evidence type="ECO:0000313" key="1">
    <source>
        <dbReference type="EMBL" id="KAK1121101.1"/>
    </source>
</evidence>
<proteinExistence type="predicted"/>
<keyword evidence="2" id="KW-1185">Reference proteome</keyword>
<dbReference type="EMBL" id="JAHYIQ010000028">
    <property type="protein sequence ID" value="KAK1121101.1"/>
    <property type="molecule type" value="Genomic_DNA"/>
</dbReference>
<reference evidence="1" key="1">
    <citation type="submission" date="2021-10" db="EMBL/GenBank/DDBJ databases">
        <title>Melipona bicolor Genome sequencing and assembly.</title>
        <authorList>
            <person name="Araujo N.S."/>
            <person name="Arias M.C."/>
        </authorList>
    </citation>
    <scope>NUCLEOTIDE SEQUENCE</scope>
    <source>
        <strain evidence="1">USP_2M_L1-L4_2017</strain>
        <tissue evidence="1">Whole body</tissue>
    </source>
</reference>
<dbReference type="Proteomes" id="UP001177670">
    <property type="component" value="Unassembled WGS sequence"/>
</dbReference>